<dbReference type="OrthoDB" id="9809126at2"/>
<gene>
    <name evidence="3" type="ORF">NCTC13337_01815</name>
</gene>
<dbReference type="RefSeq" id="WP_072577168.1">
    <property type="nucleotide sequence ID" value="NZ_LWHB01000139.1"/>
</dbReference>
<accession>A0A380MUS2</accession>
<sequence length="419" mass="47368">MLGTHQPTTKANAAHQATGGAAKRAVADARALFERQHKERWGDTPTLTGGEANNLPSFRAEEFVSRRVALPVIRNGKLVEQLFRQPTDGQKAFIDQLTFVFDKDSLCELSNRSSNEFETSEDYINVLNPYLYEIFGFGASHNREKSANFYSESFNLGDHETSYGYVCIGGGINKSNANTICVELTAFGLGAADDGWEHRLHAFSTLPEMYGFRYTRVDIAHDFLGGQYTVDDALKAYYAGGFTTAFTRPKIRKEGDDWFNDTSNGRTLYIGTRQSSRLLRFYEKGKQLKMQDSPWVRCELELRSRDIIIPKDIVIHAGDYLCASYPAFEKLFSSDTPKNIIVKERIIQRCIEHSIKYLRIQGSKAVAMLKEFGKSNDEIISLFDPNVKLPKGTHPGQYFAAHLNIDWIHHKLIPNPNPI</sequence>
<keyword evidence="4" id="KW-1185">Reference proteome</keyword>
<dbReference type="EMBL" id="UHIC01000001">
    <property type="protein sequence ID" value="SUO96340.1"/>
    <property type="molecule type" value="Genomic_DNA"/>
</dbReference>
<dbReference type="GO" id="GO:0003743">
    <property type="term" value="F:translation initiation factor activity"/>
    <property type="evidence" value="ECO:0007669"/>
    <property type="project" value="UniProtKB-KW"/>
</dbReference>
<dbReference type="AlphaFoldDB" id="A0A380MUS2"/>
<feature type="region of interest" description="Disordered" evidence="1">
    <location>
        <begin position="1"/>
        <end position="21"/>
    </location>
</feature>
<evidence type="ECO:0000259" key="2">
    <source>
        <dbReference type="Pfam" id="PF02486"/>
    </source>
</evidence>
<feature type="domain" description="Replication initiation protein-like C-terminal" evidence="2">
    <location>
        <begin position="214"/>
        <end position="376"/>
    </location>
</feature>
<evidence type="ECO:0000313" key="4">
    <source>
        <dbReference type="Proteomes" id="UP000254601"/>
    </source>
</evidence>
<reference evidence="3 4" key="1">
    <citation type="submission" date="2018-06" db="EMBL/GenBank/DDBJ databases">
        <authorList>
            <consortium name="Pathogen Informatics"/>
            <person name="Doyle S."/>
        </authorList>
    </citation>
    <scope>NUCLEOTIDE SEQUENCE [LARGE SCALE GENOMIC DNA]</scope>
    <source>
        <strain evidence="3 4">NCTC13337</strain>
    </source>
</reference>
<dbReference type="InterPro" id="IPR003491">
    <property type="entry name" value="REP-like_C"/>
</dbReference>
<name>A0A380MUS2_9GAMM</name>
<keyword evidence="3" id="KW-0396">Initiation factor</keyword>
<dbReference type="Proteomes" id="UP000254601">
    <property type="component" value="Unassembled WGS sequence"/>
</dbReference>
<feature type="compositionally biased region" description="Low complexity" evidence="1">
    <location>
        <begin position="11"/>
        <end position="21"/>
    </location>
</feature>
<organism evidence="3 4">
    <name type="scientific">Suttonella ornithocola</name>
    <dbReference type="NCBI Taxonomy" id="279832"/>
    <lineage>
        <taxon>Bacteria</taxon>
        <taxon>Pseudomonadati</taxon>
        <taxon>Pseudomonadota</taxon>
        <taxon>Gammaproteobacteria</taxon>
        <taxon>Cardiobacteriales</taxon>
        <taxon>Cardiobacteriaceae</taxon>
        <taxon>Suttonella</taxon>
    </lineage>
</organism>
<evidence type="ECO:0000313" key="3">
    <source>
        <dbReference type="EMBL" id="SUO96340.1"/>
    </source>
</evidence>
<keyword evidence="3" id="KW-0648">Protein biosynthesis</keyword>
<feature type="compositionally biased region" description="Polar residues" evidence="1">
    <location>
        <begin position="1"/>
        <end position="10"/>
    </location>
</feature>
<protein>
    <submittedName>
        <fullName evidence="3">Replication initiation factor</fullName>
    </submittedName>
</protein>
<dbReference type="Pfam" id="PF02486">
    <property type="entry name" value="Rep_trans"/>
    <property type="match status" value="1"/>
</dbReference>
<proteinExistence type="predicted"/>
<evidence type="ECO:0000256" key="1">
    <source>
        <dbReference type="SAM" id="MobiDB-lite"/>
    </source>
</evidence>